<dbReference type="PROSITE" id="PS50850">
    <property type="entry name" value="MFS"/>
    <property type="match status" value="1"/>
</dbReference>
<dbReference type="AlphaFoldDB" id="A0A9P5STY4"/>
<comment type="subcellular location">
    <subcellularLocation>
        <location evidence="1">Membrane</location>
        <topology evidence="1">Multi-pass membrane protein</topology>
    </subcellularLocation>
</comment>
<dbReference type="Proteomes" id="UP000696485">
    <property type="component" value="Unassembled WGS sequence"/>
</dbReference>
<evidence type="ECO:0000256" key="5">
    <source>
        <dbReference type="SAM" id="Phobius"/>
    </source>
</evidence>
<dbReference type="Pfam" id="PF07690">
    <property type="entry name" value="MFS_1"/>
    <property type="match status" value="1"/>
</dbReference>
<feature type="transmembrane region" description="Helical" evidence="5">
    <location>
        <begin position="367"/>
        <end position="388"/>
    </location>
</feature>
<evidence type="ECO:0000313" key="7">
    <source>
        <dbReference type="EMBL" id="KAF9337959.1"/>
    </source>
</evidence>
<feature type="transmembrane region" description="Helical" evidence="5">
    <location>
        <begin position="52"/>
        <end position="71"/>
    </location>
</feature>
<comment type="caution">
    <text evidence="7">The sequence shown here is derived from an EMBL/GenBank/DDBJ whole genome shotgun (WGS) entry which is preliminary data.</text>
</comment>
<feature type="transmembrane region" description="Helical" evidence="5">
    <location>
        <begin position="304"/>
        <end position="323"/>
    </location>
</feature>
<sequence>MPDSLQEYRTYPARFLGLFSIFMLNMATSFVWLSYAAVPDPAKEYLSCSSTVINLTSIVYFIAYIIMAPVSGWMMEKRGIKKTLLFGGLLQIVGAWIRFFGDFIDSTPESPGGRLGVTLVGQIVASGAQPFFLNLPPKFAALWFSERGRTTATMLGSISNAFSVAVAQLVIPVLTTDKASVKTTLLVCGILTIVAIVPAFFVPDRPPTPPSPSAAEALLSTVEEPFHVSLKKVCTNRQFLYLLAVFGSFVATFNAITSLIAQFSSPYNYTAEQAGYIGAAMIVAGLVGAGISGPLVDRDKQFKTLCKTLVPMGVVLLITYNFVLRKDMFIGIIVVSALLGFCMFSVLPAALELAVEITYPVTPASSASILWAFGQLMAVIFLLVLGALQDDNLSKLKSINPPMIFLGGWCLVFGITPIMLITSPYLRLEAEAQSRQLNTAESASDVKV</sequence>
<keyword evidence="4 5" id="KW-0472">Membrane</keyword>
<dbReference type="InterPro" id="IPR011701">
    <property type="entry name" value="MFS"/>
</dbReference>
<feature type="transmembrane region" description="Helical" evidence="5">
    <location>
        <begin position="12"/>
        <end position="32"/>
    </location>
</feature>
<dbReference type="Gene3D" id="1.20.1250.20">
    <property type="entry name" value="MFS general substrate transporter like domains"/>
    <property type="match status" value="1"/>
</dbReference>
<dbReference type="InterPro" id="IPR049680">
    <property type="entry name" value="FLVCR1-2_SLC49-like"/>
</dbReference>
<evidence type="ECO:0000313" key="8">
    <source>
        <dbReference type="Proteomes" id="UP000696485"/>
    </source>
</evidence>
<dbReference type="PANTHER" id="PTHR10924:SF6">
    <property type="entry name" value="SOLUTE CARRIER FAMILY 49 MEMBER A3"/>
    <property type="match status" value="1"/>
</dbReference>
<dbReference type="PANTHER" id="PTHR10924">
    <property type="entry name" value="MAJOR FACILITATOR SUPERFAMILY PROTEIN-RELATED"/>
    <property type="match status" value="1"/>
</dbReference>
<dbReference type="GO" id="GO:0016020">
    <property type="term" value="C:membrane"/>
    <property type="evidence" value="ECO:0007669"/>
    <property type="project" value="UniProtKB-SubCell"/>
</dbReference>
<organism evidence="7 8">
    <name type="scientific">Podila minutissima</name>
    <dbReference type="NCBI Taxonomy" id="64525"/>
    <lineage>
        <taxon>Eukaryota</taxon>
        <taxon>Fungi</taxon>
        <taxon>Fungi incertae sedis</taxon>
        <taxon>Mucoromycota</taxon>
        <taxon>Mortierellomycotina</taxon>
        <taxon>Mortierellomycetes</taxon>
        <taxon>Mortierellales</taxon>
        <taxon>Mortierellaceae</taxon>
        <taxon>Podila</taxon>
    </lineage>
</organism>
<gene>
    <name evidence="7" type="ORF">BG006_001060</name>
</gene>
<evidence type="ECO:0000256" key="2">
    <source>
        <dbReference type="ARBA" id="ARBA00022692"/>
    </source>
</evidence>
<evidence type="ECO:0000256" key="3">
    <source>
        <dbReference type="ARBA" id="ARBA00022989"/>
    </source>
</evidence>
<protein>
    <recommendedName>
        <fullName evidence="6">Major facilitator superfamily (MFS) profile domain-containing protein</fullName>
    </recommendedName>
</protein>
<feature type="domain" description="Major facilitator superfamily (MFS) profile" evidence="6">
    <location>
        <begin position="13"/>
        <end position="425"/>
    </location>
</feature>
<accession>A0A9P5STY4</accession>
<feature type="transmembrane region" description="Helical" evidence="5">
    <location>
        <begin position="83"/>
        <end position="101"/>
    </location>
</feature>
<keyword evidence="3 5" id="KW-1133">Transmembrane helix</keyword>
<dbReference type="InterPro" id="IPR036259">
    <property type="entry name" value="MFS_trans_sf"/>
</dbReference>
<dbReference type="EMBL" id="JAAAUY010000012">
    <property type="protein sequence ID" value="KAF9337959.1"/>
    <property type="molecule type" value="Genomic_DNA"/>
</dbReference>
<reference evidence="7" key="1">
    <citation type="journal article" date="2020" name="Fungal Divers.">
        <title>Resolving the Mortierellaceae phylogeny through synthesis of multi-gene phylogenetics and phylogenomics.</title>
        <authorList>
            <person name="Vandepol N."/>
            <person name="Liber J."/>
            <person name="Desiro A."/>
            <person name="Na H."/>
            <person name="Kennedy M."/>
            <person name="Barry K."/>
            <person name="Grigoriev I.V."/>
            <person name="Miller A.N."/>
            <person name="O'Donnell K."/>
            <person name="Stajich J.E."/>
            <person name="Bonito G."/>
        </authorList>
    </citation>
    <scope>NUCLEOTIDE SEQUENCE</scope>
    <source>
        <strain evidence="7">NVP1</strain>
    </source>
</reference>
<name>A0A9P5STY4_9FUNG</name>
<keyword evidence="8" id="KW-1185">Reference proteome</keyword>
<dbReference type="SUPFAM" id="SSF103473">
    <property type="entry name" value="MFS general substrate transporter"/>
    <property type="match status" value="1"/>
</dbReference>
<feature type="transmembrane region" description="Helical" evidence="5">
    <location>
        <begin position="154"/>
        <end position="171"/>
    </location>
</feature>
<feature type="transmembrane region" description="Helical" evidence="5">
    <location>
        <begin position="329"/>
        <end position="355"/>
    </location>
</feature>
<dbReference type="GO" id="GO:0022857">
    <property type="term" value="F:transmembrane transporter activity"/>
    <property type="evidence" value="ECO:0007669"/>
    <property type="project" value="InterPro"/>
</dbReference>
<dbReference type="InterPro" id="IPR020846">
    <property type="entry name" value="MFS_dom"/>
</dbReference>
<feature type="transmembrane region" description="Helical" evidence="5">
    <location>
        <begin position="239"/>
        <end position="261"/>
    </location>
</feature>
<feature type="transmembrane region" description="Helical" evidence="5">
    <location>
        <begin position="403"/>
        <end position="426"/>
    </location>
</feature>
<evidence type="ECO:0000256" key="4">
    <source>
        <dbReference type="ARBA" id="ARBA00023136"/>
    </source>
</evidence>
<keyword evidence="2 5" id="KW-0812">Transmembrane</keyword>
<evidence type="ECO:0000256" key="1">
    <source>
        <dbReference type="ARBA" id="ARBA00004141"/>
    </source>
</evidence>
<evidence type="ECO:0000259" key="6">
    <source>
        <dbReference type="PROSITE" id="PS50850"/>
    </source>
</evidence>
<feature type="transmembrane region" description="Helical" evidence="5">
    <location>
        <begin position="183"/>
        <end position="202"/>
    </location>
</feature>
<proteinExistence type="predicted"/>
<feature type="transmembrane region" description="Helical" evidence="5">
    <location>
        <begin position="273"/>
        <end position="292"/>
    </location>
</feature>